<sequence>MKRYLAAVIGLTLLLSNFVSPVANAGLNAEIDTTNPRVVPVYGSSIEAPPNSGDQASFSGFLYSSRIVFSAAHSEYFLDSQNNKVNFGSKYHFIGKPNSIAGDYSGLVRVEKKFISKTYRYDGAALGDFVVYVLEKDLIQAPPVKLLTPELETLIRESKTPIKMHGYGEYQDRCQEGEKLPCSYKYKKTNLPRTLTTILRTLEEAENIVGYKRPQLVDSLIMNNGKTGFGCGGDSGGSVTTTYKGELIYLSTTPNGMNGYACGASGDHDGKGGINYASAVYMHMDVIKEAEDYVAAALAREAAVKAEAKPTPSPTKAAPLPSKKPVICVKGKTTKKVATLKCIKK</sequence>
<dbReference type="EMBL" id="CAEZSP010000055">
    <property type="protein sequence ID" value="CAB4548210.1"/>
    <property type="molecule type" value="Genomic_DNA"/>
</dbReference>
<gene>
    <name evidence="1" type="ORF">UFOPK1440_00941</name>
</gene>
<accession>A0A6J6CA07</accession>
<reference evidence="1" key="1">
    <citation type="submission" date="2020-05" db="EMBL/GenBank/DDBJ databases">
        <authorList>
            <person name="Chiriac C."/>
            <person name="Salcher M."/>
            <person name="Ghai R."/>
            <person name="Kavagutti S V."/>
        </authorList>
    </citation>
    <scope>NUCLEOTIDE SEQUENCE</scope>
</reference>
<dbReference type="AlphaFoldDB" id="A0A6J6CA07"/>
<dbReference type="Gene3D" id="2.40.10.10">
    <property type="entry name" value="Trypsin-like serine proteases"/>
    <property type="match status" value="2"/>
</dbReference>
<proteinExistence type="predicted"/>
<dbReference type="InterPro" id="IPR009003">
    <property type="entry name" value="Peptidase_S1_PA"/>
</dbReference>
<name>A0A6J6CA07_9ZZZZ</name>
<organism evidence="1">
    <name type="scientific">freshwater metagenome</name>
    <dbReference type="NCBI Taxonomy" id="449393"/>
    <lineage>
        <taxon>unclassified sequences</taxon>
        <taxon>metagenomes</taxon>
        <taxon>ecological metagenomes</taxon>
    </lineage>
</organism>
<evidence type="ECO:0000313" key="1">
    <source>
        <dbReference type="EMBL" id="CAB4548210.1"/>
    </source>
</evidence>
<protein>
    <submittedName>
        <fullName evidence="1">Unannotated protein</fullName>
    </submittedName>
</protein>
<dbReference type="SUPFAM" id="SSF50494">
    <property type="entry name" value="Trypsin-like serine proteases"/>
    <property type="match status" value="1"/>
</dbReference>
<dbReference type="InterPro" id="IPR043504">
    <property type="entry name" value="Peptidase_S1_PA_chymotrypsin"/>
</dbReference>